<dbReference type="Proteomes" id="UP000183947">
    <property type="component" value="Unassembled WGS sequence"/>
</dbReference>
<keyword evidence="1" id="KW-0472">Membrane</keyword>
<sequence>MNIYISYNHEDAEFAREIADRLKNNGHDITFDVESLAPGQDWRKILSDGLKMADAFVALISKSAVNSSYVLSEIGAARAFAQLNGKMLVIPILLDNIDIPPVLRDIMVARSDDRNVDHTIFEIERAITAFTGARAAVEQNESEVAQKIEYNAPKYIDEAISTLKSAESRNRNLGIGWYVVGFISLVGGAVAAFFTIAEVSSMASIEWVRFALLTLKNIIVIGLLGACAKYAFTLGRSYVSEELKCSDRLHAISFGKFFLQVYGAKATWPDLKEAFQHWNIDRSSSFSSLDTSSFDPKVLESFLEVAKLVANKKDGK</sequence>
<evidence type="ECO:0000256" key="1">
    <source>
        <dbReference type="SAM" id="Phobius"/>
    </source>
</evidence>
<dbReference type="Pfam" id="PF13676">
    <property type="entry name" value="TIR_2"/>
    <property type="match status" value="1"/>
</dbReference>
<protein>
    <submittedName>
        <fullName evidence="3">TIR domain-containing protein</fullName>
    </submittedName>
</protein>
<evidence type="ECO:0000313" key="4">
    <source>
        <dbReference type="Proteomes" id="UP000183947"/>
    </source>
</evidence>
<proteinExistence type="predicted"/>
<evidence type="ECO:0000259" key="2">
    <source>
        <dbReference type="PROSITE" id="PS50104"/>
    </source>
</evidence>
<dbReference type="SUPFAM" id="SSF52200">
    <property type="entry name" value="Toll/Interleukin receptor TIR domain"/>
    <property type="match status" value="1"/>
</dbReference>
<feature type="transmembrane region" description="Helical" evidence="1">
    <location>
        <begin position="208"/>
        <end position="232"/>
    </location>
</feature>
<dbReference type="InterPro" id="IPR000157">
    <property type="entry name" value="TIR_dom"/>
</dbReference>
<dbReference type="GO" id="GO:0007165">
    <property type="term" value="P:signal transduction"/>
    <property type="evidence" value="ECO:0007669"/>
    <property type="project" value="InterPro"/>
</dbReference>
<keyword evidence="1" id="KW-1133">Transmembrane helix</keyword>
<organism evidence="3 4">
    <name type="scientific">Hymenobacter psychrotolerans DSM 18569</name>
    <dbReference type="NCBI Taxonomy" id="1121959"/>
    <lineage>
        <taxon>Bacteria</taxon>
        <taxon>Pseudomonadati</taxon>
        <taxon>Bacteroidota</taxon>
        <taxon>Cytophagia</taxon>
        <taxon>Cytophagales</taxon>
        <taxon>Hymenobacteraceae</taxon>
        <taxon>Hymenobacter</taxon>
    </lineage>
</organism>
<name>A0A1M7DCE2_9BACT</name>
<accession>A0A1M7DCE2</accession>
<keyword evidence="1" id="KW-0812">Transmembrane</keyword>
<dbReference type="SMART" id="SM00255">
    <property type="entry name" value="TIR"/>
    <property type="match status" value="1"/>
</dbReference>
<keyword evidence="4" id="KW-1185">Reference proteome</keyword>
<feature type="domain" description="TIR" evidence="2">
    <location>
        <begin position="1"/>
        <end position="127"/>
    </location>
</feature>
<dbReference type="PROSITE" id="PS50104">
    <property type="entry name" value="TIR"/>
    <property type="match status" value="1"/>
</dbReference>
<dbReference type="AlphaFoldDB" id="A0A1M7DCE2"/>
<dbReference type="EMBL" id="FRAS01000021">
    <property type="protein sequence ID" value="SHL77063.1"/>
    <property type="molecule type" value="Genomic_DNA"/>
</dbReference>
<dbReference type="InterPro" id="IPR035897">
    <property type="entry name" value="Toll_tir_struct_dom_sf"/>
</dbReference>
<gene>
    <name evidence="3" type="ORF">SAMN02746009_03337</name>
</gene>
<reference evidence="4" key="1">
    <citation type="submission" date="2016-11" db="EMBL/GenBank/DDBJ databases">
        <authorList>
            <person name="Varghese N."/>
            <person name="Submissions S."/>
        </authorList>
    </citation>
    <scope>NUCLEOTIDE SEQUENCE [LARGE SCALE GENOMIC DNA]</scope>
    <source>
        <strain evidence="4">DSM 18569</strain>
    </source>
</reference>
<evidence type="ECO:0000313" key="3">
    <source>
        <dbReference type="EMBL" id="SHL77063.1"/>
    </source>
</evidence>
<feature type="transmembrane region" description="Helical" evidence="1">
    <location>
        <begin position="175"/>
        <end position="196"/>
    </location>
</feature>
<dbReference type="Gene3D" id="3.40.50.10140">
    <property type="entry name" value="Toll/interleukin-1 receptor homology (TIR) domain"/>
    <property type="match status" value="1"/>
</dbReference>